<name>A0ABW7Z3Y7_9ACTN</name>
<gene>
    <name evidence="5" type="ORF">ACIBG2_36280</name>
</gene>
<dbReference type="Pfam" id="PF05547">
    <property type="entry name" value="Peptidase_M6"/>
    <property type="match status" value="1"/>
</dbReference>
<feature type="region of interest" description="Disordered" evidence="1">
    <location>
        <begin position="112"/>
        <end position="131"/>
    </location>
</feature>
<evidence type="ECO:0000259" key="3">
    <source>
        <dbReference type="Pfam" id="PF05547"/>
    </source>
</evidence>
<proteinExistence type="predicted"/>
<dbReference type="InterPro" id="IPR008757">
    <property type="entry name" value="Peptidase_M6-like_domain"/>
</dbReference>
<comment type="caution">
    <text evidence="5">The sequence shown here is derived from an EMBL/GenBank/DDBJ whole genome shotgun (WGS) entry which is preliminary data.</text>
</comment>
<keyword evidence="2" id="KW-0732">Signal</keyword>
<feature type="chain" id="PRO_5047267577" evidence="2">
    <location>
        <begin position="25"/>
        <end position="762"/>
    </location>
</feature>
<organism evidence="5 6">
    <name type="scientific">Nonomuraea typhae</name>
    <dbReference type="NCBI Taxonomy" id="2603600"/>
    <lineage>
        <taxon>Bacteria</taxon>
        <taxon>Bacillati</taxon>
        <taxon>Actinomycetota</taxon>
        <taxon>Actinomycetes</taxon>
        <taxon>Streptosporangiales</taxon>
        <taxon>Streptosporangiaceae</taxon>
        <taxon>Nonomuraea</taxon>
    </lineage>
</organism>
<dbReference type="NCBIfam" id="TIGR03296">
    <property type="entry name" value="M6dom_TIGR03296"/>
    <property type="match status" value="1"/>
</dbReference>
<evidence type="ECO:0000259" key="4">
    <source>
        <dbReference type="Pfam" id="PF20774"/>
    </source>
</evidence>
<sequence length="762" mass="84056">MRKLPALLAGLALALVPLQGLAHADPVPGPAKPGDGRHPAQPYSPIAIEERAARTTAMQETLDEPGPAGAGKVKAGHRYVERSLERKDRAFAILAEFGDRIDNETLHNGQIRYGGTPGPRHNTIPRPDPGYDNHTLWRRDFDRASYQRAFFDASPGANSLRNFYRLQSSGRYDLDGTVSDWVRLPYNESRYGTPRCDRGLDCDLPLFDFARDAGDAWYRAELAKGRTKEQIVAELKTFDVWDRNDHDNDGDFNEPDGYLDRVQLVHAGVDETWGGGAQGADALWAVSHDAFWNLRGRAGPEFNKQGGTQIGDTGIWIGKFLTVGENSGVGLLAHEYGHDLGLPDLYETAGGENSVKFWSLMSDASYLAGRGGPLGEYPGDLDAWSKLRLGWLSYERAAAPSTHTLGVSSYNTKDPQALLVPLPPHTEQAELTEPAQGQWQWWSGRGDYLSNTLTREIDLAAATSTTLTARTWFRIEQDFDYLYAEVSADGKTWKGVGGTLAGQPIPSVNGVPGLTGRSEWADLAYDLGPWAGQKVLFRLRYFTDTNTVENGFVVDALSLPGVFADDAEQGDNGWTPQGFSRAGRVGVKDHPRAYLVENRRYTGYGKYLRTGPYSAGFQNDPRRAQIYERYPYQDGVLVWLWDTYYSDNNTSVHPGEGMALPIDARAVPLLWRDNTKVNGRLQLFDATFGLGGTDRVRLHKDGAPTVFPARPGVPAFDDRAGVYWYSTSPQLGVRPPASGTRIEVIREAEQGLRTTVRVGPSS</sequence>
<dbReference type="RefSeq" id="WP_397088483.1">
    <property type="nucleotide sequence ID" value="NZ_JBITGY010000010.1"/>
</dbReference>
<dbReference type="PANTHER" id="PTHR41775">
    <property type="entry name" value="SECRETED PROTEIN-RELATED"/>
    <property type="match status" value="1"/>
</dbReference>
<evidence type="ECO:0000313" key="5">
    <source>
        <dbReference type="EMBL" id="MFI6502884.1"/>
    </source>
</evidence>
<dbReference type="EMBL" id="JBITGY010000010">
    <property type="protein sequence ID" value="MFI6502884.1"/>
    <property type="molecule type" value="Genomic_DNA"/>
</dbReference>
<dbReference type="PANTHER" id="PTHR41775:SF1">
    <property type="entry name" value="PEPTIDASE M6-LIKE DOMAIN-CONTAINING PROTEIN"/>
    <property type="match status" value="1"/>
</dbReference>
<dbReference type="Pfam" id="PF20774">
    <property type="entry name" value="InhA-like_VEG"/>
    <property type="match status" value="1"/>
</dbReference>
<dbReference type="Pfam" id="PF20773">
    <property type="entry name" value="InhA-like_MAM"/>
    <property type="match status" value="1"/>
</dbReference>
<dbReference type="InterPro" id="IPR048665">
    <property type="entry name" value="InhA-like_VEG"/>
</dbReference>
<keyword evidence="6" id="KW-1185">Reference proteome</keyword>
<protein>
    <submittedName>
        <fullName evidence="5">Immune inhibitor A domain-containing protein</fullName>
    </submittedName>
</protein>
<accession>A0ABW7Z3Y7</accession>
<evidence type="ECO:0000256" key="1">
    <source>
        <dbReference type="SAM" id="MobiDB-lite"/>
    </source>
</evidence>
<reference evidence="5 6" key="1">
    <citation type="submission" date="2024-10" db="EMBL/GenBank/DDBJ databases">
        <title>The Natural Products Discovery Center: Release of the First 8490 Sequenced Strains for Exploring Actinobacteria Biosynthetic Diversity.</title>
        <authorList>
            <person name="Kalkreuter E."/>
            <person name="Kautsar S.A."/>
            <person name="Yang D."/>
            <person name="Bader C.D."/>
            <person name="Teijaro C.N."/>
            <person name="Fluegel L."/>
            <person name="Davis C.M."/>
            <person name="Simpson J.R."/>
            <person name="Lauterbach L."/>
            <person name="Steele A.D."/>
            <person name="Gui C."/>
            <person name="Meng S."/>
            <person name="Li G."/>
            <person name="Viehrig K."/>
            <person name="Ye F."/>
            <person name="Su P."/>
            <person name="Kiefer A.F."/>
            <person name="Nichols A."/>
            <person name="Cepeda A.J."/>
            <person name="Yan W."/>
            <person name="Fan B."/>
            <person name="Jiang Y."/>
            <person name="Adhikari A."/>
            <person name="Zheng C.-J."/>
            <person name="Schuster L."/>
            <person name="Cowan T.M."/>
            <person name="Smanski M.J."/>
            <person name="Chevrette M.G."/>
            <person name="De Carvalho L.P.S."/>
            <person name="Shen B."/>
        </authorList>
    </citation>
    <scope>NUCLEOTIDE SEQUENCE [LARGE SCALE GENOMIC DNA]</scope>
    <source>
        <strain evidence="5 6">NPDC050545</strain>
    </source>
</reference>
<evidence type="ECO:0000256" key="2">
    <source>
        <dbReference type="SAM" id="SignalP"/>
    </source>
</evidence>
<dbReference type="Proteomes" id="UP001612741">
    <property type="component" value="Unassembled WGS sequence"/>
</dbReference>
<feature type="domain" description="Peptidase M6-like" evidence="3">
    <location>
        <begin position="78"/>
        <end position="391"/>
    </location>
</feature>
<dbReference type="SUPFAM" id="SSF55486">
    <property type="entry name" value="Metalloproteases ('zincins'), catalytic domain"/>
    <property type="match status" value="1"/>
</dbReference>
<feature type="signal peptide" evidence="2">
    <location>
        <begin position="1"/>
        <end position="24"/>
    </location>
</feature>
<feature type="domain" description="Immune inhibitor A-like metallopeptidase VEG" evidence="4">
    <location>
        <begin position="591"/>
        <end position="752"/>
    </location>
</feature>
<evidence type="ECO:0000313" key="6">
    <source>
        <dbReference type="Proteomes" id="UP001612741"/>
    </source>
</evidence>